<dbReference type="KEGG" id="cgh:CGC50_13485"/>
<evidence type="ECO:0000313" key="1">
    <source>
        <dbReference type="EMBL" id="ATA88060.1"/>
    </source>
</evidence>
<dbReference type="GeneID" id="84809551"/>
<protein>
    <recommendedName>
        <fullName evidence="3">Lipoprotein</fullName>
    </recommendedName>
</protein>
<dbReference type="RefSeq" id="WP_095911220.1">
    <property type="nucleotide sequence ID" value="NZ_CAUVDA010000011.1"/>
</dbReference>
<dbReference type="Proteomes" id="UP000217250">
    <property type="component" value="Chromosome"/>
</dbReference>
<name>A0A250FSF2_9FLAO</name>
<dbReference type="PROSITE" id="PS51257">
    <property type="entry name" value="PROKAR_LIPOPROTEIN"/>
    <property type="match status" value="1"/>
</dbReference>
<proteinExistence type="predicted"/>
<dbReference type="AlphaFoldDB" id="A0A250FSF2"/>
<reference evidence="2" key="1">
    <citation type="submission" date="2017-06" db="EMBL/GenBank/DDBJ databases">
        <title>Capnocytophaga spp. assemblies.</title>
        <authorList>
            <person name="Gulvik C.A."/>
        </authorList>
    </citation>
    <scope>NUCLEOTIDE SEQUENCE [LARGE SCALE GENOMIC DNA]</scope>
    <source>
        <strain evidence="2">H1496</strain>
    </source>
</reference>
<dbReference type="EMBL" id="CP022386">
    <property type="protein sequence ID" value="ATA88060.1"/>
    <property type="molecule type" value="Genomic_DNA"/>
</dbReference>
<organism evidence="1 2">
    <name type="scientific">Capnocytophaga gingivalis</name>
    <dbReference type="NCBI Taxonomy" id="1017"/>
    <lineage>
        <taxon>Bacteria</taxon>
        <taxon>Pseudomonadati</taxon>
        <taxon>Bacteroidota</taxon>
        <taxon>Flavobacteriia</taxon>
        <taxon>Flavobacteriales</taxon>
        <taxon>Flavobacteriaceae</taxon>
        <taxon>Capnocytophaga</taxon>
    </lineage>
</organism>
<gene>
    <name evidence="1" type="ORF">CGC50_13485</name>
</gene>
<dbReference type="OrthoDB" id="885042at2"/>
<evidence type="ECO:0000313" key="2">
    <source>
        <dbReference type="Proteomes" id="UP000217250"/>
    </source>
</evidence>
<evidence type="ECO:0008006" key="3">
    <source>
        <dbReference type="Google" id="ProtNLM"/>
    </source>
</evidence>
<sequence length="76" mass="8755">MKAKTISLFIAFLVSIIACYSNEVSGTYVYIYKRPNSAAYHYNPHCRGLQQNSTDVEKLTVKETVEKGRKLCRYED</sequence>
<accession>A0A250FSF2</accession>